<reference evidence="2 3" key="1">
    <citation type="submission" date="2021-07" db="EMBL/GenBank/DDBJ databases">
        <title>The Aristolochia fimbriata genome: insights into angiosperm evolution, floral development and chemical biosynthesis.</title>
        <authorList>
            <person name="Jiao Y."/>
        </authorList>
    </citation>
    <scope>NUCLEOTIDE SEQUENCE [LARGE SCALE GENOMIC DNA]</scope>
    <source>
        <strain evidence="2">IBCAS-2021</strain>
        <tissue evidence="2">Leaf</tissue>
    </source>
</reference>
<dbReference type="Proteomes" id="UP000825729">
    <property type="component" value="Unassembled WGS sequence"/>
</dbReference>
<gene>
    <name evidence="2" type="ORF">H6P81_000271</name>
</gene>
<feature type="compositionally biased region" description="Low complexity" evidence="1">
    <location>
        <begin position="36"/>
        <end position="48"/>
    </location>
</feature>
<feature type="compositionally biased region" description="Acidic residues" evidence="1">
    <location>
        <begin position="97"/>
        <end position="107"/>
    </location>
</feature>
<feature type="region of interest" description="Disordered" evidence="1">
    <location>
        <begin position="66"/>
        <end position="114"/>
    </location>
</feature>
<dbReference type="Gene3D" id="1.25.40.10">
    <property type="entry name" value="Tetratricopeptide repeat domain"/>
    <property type="match status" value="1"/>
</dbReference>
<evidence type="ECO:0000256" key="1">
    <source>
        <dbReference type="SAM" id="MobiDB-lite"/>
    </source>
</evidence>
<dbReference type="EMBL" id="JAINDJ010000002">
    <property type="protein sequence ID" value="KAG9455763.1"/>
    <property type="molecule type" value="Genomic_DNA"/>
</dbReference>
<sequence>MLLRSASTPILNSWIPCRDASPEPDFFPTPGTKARSVSVPSPLSASSPGYDSSRISSFRMSRALSETDLRDLALPPPIPRAKSRTHKSLPAAPVKECEEEEEEEEGGMDSAPSLARLFSSSGLDELVESGEACYLEGKGRLSPLLEGGGFGGGNGGICGGKGGGGNGGDGDGGWGFSDSNSGHGSTDAYYQRMIEADPGNALLLTNYAKFLKEVRGDLVKSEEFCARAILANPGDGDVLSFYGNLIWERQKDAQRAESYFDQAVQAEPDNCYVMASYARFLWDAEEEEEEEDQEKTQSASLYRGAVAHHHPLAAAS</sequence>
<accession>A0AAV7F860</accession>
<evidence type="ECO:0000313" key="2">
    <source>
        <dbReference type="EMBL" id="KAG9455763.1"/>
    </source>
</evidence>
<evidence type="ECO:0000313" key="3">
    <source>
        <dbReference type="Proteomes" id="UP000825729"/>
    </source>
</evidence>
<dbReference type="InterPro" id="IPR011990">
    <property type="entry name" value="TPR-like_helical_dom_sf"/>
</dbReference>
<name>A0AAV7F860_ARIFI</name>
<keyword evidence="3" id="KW-1185">Reference proteome</keyword>
<proteinExistence type="predicted"/>
<dbReference type="SUPFAM" id="SSF48452">
    <property type="entry name" value="TPR-like"/>
    <property type="match status" value="1"/>
</dbReference>
<dbReference type="PANTHER" id="PTHR26312:SF168">
    <property type="entry name" value="OS06G0606700 PROTEIN"/>
    <property type="match status" value="1"/>
</dbReference>
<feature type="region of interest" description="Disordered" evidence="1">
    <location>
        <begin position="13"/>
        <end position="54"/>
    </location>
</feature>
<dbReference type="AlphaFoldDB" id="A0AAV7F860"/>
<protein>
    <submittedName>
        <fullName evidence="2">Uncharacterized protein</fullName>
    </submittedName>
</protein>
<organism evidence="2 3">
    <name type="scientific">Aristolochia fimbriata</name>
    <name type="common">White veined hardy Dutchman's pipe vine</name>
    <dbReference type="NCBI Taxonomy" id="158543"/>
    <lineage>
        <taxon>Eukaryota</taxon>
        <taxon>Viridiplantae</taxon>
        <taxon>Streptophyta</taxon>
        <taxon>Embryophyta</taxon>
        <taxon>Tracheophyta</taxon>
        <taxon>Spermatophyta</taxon>
        <taxon>Magnoliopsida</taxon>
        <taxon>Magnoliidae</taxon>
        <taxon>Piperales</taxon>
        <taxon>Aristolochiaceae</taxon>
        <taxon>Aristolochia</taxon>
    </lineage>
</organism>
<comment type="caution">
    <text evidence="2">The sequence shown here is derived from an EMBL/GenBank/DDBJ whole genome shotgun (WGS) entry which is preliminary data.</text>
</comment>
<dbReference type="PANTHER" id="PTHR26312">
    <property type="entry name" value="TETRATRICOPEPTIDE REPEAT PROTEIN 5"/>
    <property type="match status" value="1"/>
</dbReference>